<sequence>MRVVILGLDDSVGRNEFWSLDHNKSFGFSELSLDVPLLTGADLVWTPRCTGKQRSEKEASRSPWGTRESDSSDPEAALAETNWKQRPGDEQETLQTALKSQGTIIANNQLLHETALGKLTETTANTRVHPNVPSSVLHKYQESEDPVSFFTNFESVASSANWPAEKWGQYIAPLLTGNLQAAYRAVNPVGVTPYNEIKKAILERLGWTRKVIVFGFAK</sequence>
<comment type="caution">
    <text evidence="2">The sequence shown here is derived from an EMBL/GenBank/DDBJ whole genome shotgun (WGS) entry which is preliminary data.</text>
</comment>
<dbReference type="Proteomes" id="UP001066276">
    <property type="component" value="Chromosome 4_2"/>
</dbReference>
<evidence type="ECO:0000313" key="2">
    <source>
        <dbReference type="EMBL" id="KAJ1164280.1"/>
    </source>
</evidence>
<dbReference type="PANTHER" id="PTHR46888:SF1">
    <property type="entry name" value="RIBONUCLEASE H"/>
    <property type="match status" value="1"/>
</dbReference>
<proteinExistence type="predicted"/>
<organism evidence="2 3">
    <name type="scientific">Pleurodeles waltl</name>
    <name type="common">Iberian ribbed newt</name>
    <dbReference type="NCBI Taxonomy" id="8319"/>
    <lineage>
        <taxon>Eukaryota</taxon>
        <taxon>Metazoa</taxon>
        <taxon>Chordata</taxon>
        <taxon>Craniata</taxon>
        <taxon>Vertebrata</taxon>
        <taxon>Euteleostomi</taxon>
        <taxon>Amphibia</taxon>
        <taxon>Batrachia</taxon>
        <taxon>Caudata</taxon>
        <taxon>Salamandroidea</taxon>
        <taxon>Salamandridae</taxon>
        <taxon>Pleurodelinae</taxon>
        <taxon>Pleurodeles</taxon>
    </lineage>
</organism>
<name>A0AAV7SJQ9_PLEWA</name>
<dbReference type="PANTHER" id="PTHR46888">
    <property type="entry name" value="ZINC KNUCKLE DOMAINCONTAINING PROTEIN-RELATED"/>
    <property type="match status" value="1"/>
</dbReference>
<protein>
    <submittedName>
        <fullName evidence="2">Uncharacterized protein</fullName>
    </submittedName>
</protein>
<evidence type="ECO:0000313" key="3">
    <source>
        <dbReference type="Proteomes" id="UP001066276"/>
    </source>
</evidence>
<accession>A0AAV7SJQ9</accession>
<gene>
    <name evidence="2" type="ORF">NDU88_004725</name>
</gene>
<reference evidence="2" key="1">
    <citation type="journal article" date="2022" name="bioRxiv">
        <title>Sequencing and chromosome-scale assembly of the giantPleurodeles waltlgenome.</title>
        <authorList>
            <person name="Brown T."/>
            <person name="Elewa A."/>
            <person name="Iarovenko S."/>
            <person name="Subramanian E."/>
            <person name="Araus A.J."/>
            <person name="Petzold A."/>
            <person name="Susuki M."/>
            <person name="Suzuki K.-i.T."/>
            <person name="Hayashi T."/>
            <person name="Toyoda A."/>
            <person name="Oliveira C."/>
            <person name="Osipova E."/>
            <person name="Leigh N.D."/>
            <person name="Simon A."/>
            <person name="Yun M.H."/>
        </authorList>
    </citation>
    <scope>NUCLEOTIDE SEQUENCE</scope>
    <source>
        <strain evidence="2">20211129_DDA</strain>
        <tissue evidence="2">Liver</tissue>
    </source>
</reference>
<evidence type="ECO:0000256" key="1">
    <source>
        <dbReference type="SAM" id="MobiDB-lite"/>
    </source>
</evidence>
<dbReference type="EMBL" id="JANPWB010000008">
    <property type="protein sequence ID" value="KAJ1164280.1"/>
    <property type="molecule type" value="Genomic_DNA"/>
</dbReference>
<dbReference type="AlphaFoldDB" id="A0AAV7SJQ9"/>
<keyword evidence="3" id="KW-1185">Reference proteome</keyword>
<feature type="region of interest" description="Disordered" evidence="1">
    <location>
        <begin position="49"/>
        <end position="91"/>
    </location>
</feature>